<dbReference type="PANTHER" id="PTHR33735:SF10">
    <property type="entry name" value="EXPRESSED PROTEIN"/>
    <property type="match status" value="1"/>
</dbReference>
<dbReference type="OMA" id="APASKFF"/>
<dbReference type="PANTHER" id="PTHR33735">
    <property type="entry name" value="EXPRESSED PROTEIN"/>
    <property type="match status" value="1"/>
</dbReference>
<comment type="caution">
    <text evidence="1">The sequence shown here is derived from an EMBL/GenBank/DDBJ whole genome shotgun (WGS) entry which is preliminary data.</text>
</comment>
<evidence type="ECO:0000313" key="1">
    <source>
        <dbReference type="EMBL" id="KAF8406059.1"/>
    </source>
</evidence>
<organism evidence="1 2">
    <name type="scientific">Tetracentron sinense</name>
    <name type="common">Spur-leaf</name>
    <dbReference type="NCBI Taxonomy" id="13715"/>
    <lineage>
        <taxon>Eukaryota</taxon>
        <taxon>Viridiplantae</taxon>
        <taxon>Streptophyta</taxon>
        <taxon>Embryophyta</taxon>
        <taxon>Tracheophyta</taxon>
        <taxon>Spermatophyta</taxon>
        <taxon>Magnoliopsida</taxon>
        <taxon>Trochodendrales</taxon>
        <taxon>Trochodendraceae</taxon>
        <taxon>Tetracentron</taxon>
    </lineage>
</organism>
<keyword evidence="2" id="KW-1185">Reference proteome</keyword>
<gene>
    <name evidence="1" type="ORF">HHK36_008139</name>
</gene>
<name>A0A834ZEA0_TETSI</name>
<evidence type="ECO:0000313" key="2">
    <source>
        <dbReference type="Proteomes" id="UP000655225"/>
    </source>
</evidence>
<reference evidence="1 2" key="1">
    <citation type="submission" date="2020-04" db="EMBL/GenBank/DDBJ databases">
        <title>Plant Genome Project.</title>
        <authorList>
            <person name="Zhang R.-G."/>
        </authorList>
    </citation>
    <scope>NUCLEOTIDE SEQUENCE [LARGE SCALE GENOMIC DNA]</scope>
    <source>
        <strain evidence="1">YNK0</strain>
        <tissue evidence="1">Leaf</tissue>
    </source>
</reference>
<dbReference type="EMBL" id="JABCRI010000005">
    <property type="protein sequence ID" value="KAF8406059.1"/>
    <property type="molecule type" value="Genomic_DNA"/>
</dbReference>
<dbReference type="OrthoDB" id="783687at2759"/>
<accession>A0A834ZEA0</accession>
<proteinExistence type="predicted"/>
<protein>
    <submittedName>
        <fullName evidence="1">Uncharacterized protein</fullName>
    </submittedName>
</protein>
<dbReference type="Proteomes" id="UP000655225">
    <property type="component" value="Unassembled WGS sequence"/>
</dbReference>
<sequence length="208" mass="23469">MYRGTAFGTYKLRSLYVLLAPSGPRTSTLSLHHFPYTSTSEWRYGYSMNQGLQFIYADRGFHSAMDTNMGKDNNGNLPPAPPVPPKPGFPTWARWVLGSILSLFLPFSKKKWEELLRLEGEVEIVAEEVENVAEVIEKVATITEKVAAEVEDMLPHDGKLKEAAFLIEHISKEAARDAQLTINFIHKVDHLKQDVEMIVEPDIDKGKI</sequence>
<dbReference type="AlphaFoldDB" id="A0A834ZEA0"/>